<accession>A0A382FN68</accession>
<proteinExistence type="predicted"/>
<gene>
    <name evidence="2" type="ORF">METZ01_LOCUS216953</name>
</gene>
<keyword evidence="1" id="KW-1133">Transmembrane helix</keyword>
<evidence type="ECO:0000313" key="2">
    <source>
        <dbReference type="EMBL" id="SVB64099.1"/>
    </source>
</evidence>
<evidence type="ECO:0000256" key="1">
    <source>
        <dbReference type="SAM" id="Phobius"/>
    </source>
</evidence>
<name>A0A382FN68_9ZZZZ</name>
<reference evidence="2" key="1">
    <citation type="submission" date="2018-05" db="EMBL/GenBank/DDBJ databases">
        <authorList>
            <person name="Lanie J.A."/>
            <person name="Ng W.-L."/>
            <person name="Kazmierczak K.M."/>
            <person name="Andrzejewski T.M."/>
            <person name="Davidsen T.M."/>
            <person name="Wayne K.J."/>
            <person name="Tettelin H."/>
            <person name="Glass J.I."/>
            <person name="Rusch D."/>
            <person name="Podicherti R."/>
            <person name="Tsui H.-C.T."/>
            <person name="Winkler M.E."/>
        </authorList>
    </citation>
    <scope>NUCLEOTIDE SEQUENCE</scope>
</reference>
<protein>
    <submittedName>
        <fullName evidence="2">Uncharacterized protein</fullName>
    </submittedName>
</protein>
<sequence>MTTEKLEINPNFFNKLDSLYKRKTTKITTNPKVKKTFGSTPISVISDNKKTKVLHIPDNTQTKKKPMNILNSDIISSSDFTSNSDNIISSDEEFEIIEKRKPKIKKRKKYKKRKKSRQEINNSFHLYDDDYSAHIVAKLDKRNPLYNKIINLPYHELINISYDKKNNTKYFDTYLVICFMSGLLIGITMTLSIFIK</sequence>
<keyword evidence="1" id="KW-0472">Membrane</keyword>
<dbReference type="AlphaFoldDB" id="A0A382FN68"/>
<feature type="transmembrane region" description="Helical" evidence="1">
    <location>
        <begin position="174"/>
        <end position="195"/>
    </location>
</feature>
<keyword evidence="1" id="KW-0812">Transmembrane</keyword>
<dbReference type="EMBL" id="UINC01050755">
    <property type="protein sequence ID" value="SVB64099.1"/>
    <property type="molecule type" value="Genomic_DNA"/>
</dbReference>
<organism evidence="2">
    <name type="scientific">marine metagenome</name>
    <dbReference type="NCBI Taxonomy" id="408172"/>
    <lineage>
        <taxon>unclassified sequences</taxon>
        <taxon>metagenomes</taxon>
        <taxon>ecological metagenomes</taxon>
    </lineage>
</organism>